<dbReference type="InterPro" id="IPR013249">
    <property type="entry name" value="RNA_pol_sigma70_r4_t2"/>
</dbReference>
<sequence length="174" mass="20045">MTTDQLTELVEAHQTELFRYLKYLGANHSAAEDLVQEVYIRAFKASATPDLTNPVVRLSWLRRIGHNLFIDHCRRNTRSPIAFNSETAEHAENFWQNEFIPHDQGFACMEALEQCLRGLPERQRAMVDSFYHARQSRDQLASEFGISPDSVKMALRRIRHGLGSCIQRRLASSL</sequence>
<keyword evidence="4" id="KW-0804">Transcription</keyword>
<dbReference type="InterPro" id="IPR036388">
    <property type="entry name" value="WH-like_DNA-bd_sf"/>
</dbReference>
<evidence type="ECO:0000259" key="6">
    <source>
        <dbReference type="Pfam" id="PF08281"/>
    </source>
</evidence>
<evidence type="ECO:0000256" key="2">
    <source>
        <dbReference type="ARBA" id="ARBA00023015"/>
    </source>
</evidence>
<protein>
    <submittedName>
        <fullName evidence="7">RNA polymerase sigma factor</fullName>
    </submittedName>
</protein>
<organism evidence="7 8">
    <name type="scientific">Haloferula chungangensis</name>
    <dbReference type="NCBI Taxonomy" id="1048331"/>
    <lineage>
        <taxon>Bacteria</taxon>
        <taxon>Pseudomonadati</taxon>
        <taxon>Verrucomicrobiota</taxon>
        <taxon>Verrucomicrobiia</taxon>
        <taxon>Verrucomicrobiales</taxon>
        <taxon>Verrucomicrobiaceae</taxon>
        <taxon>Haloferula</taxon>
    </lineage>
</organism>
<proteinExistence type="inferred from homology"/>
<feature type="domain" description="RNA polymerase sigma-70 region 2" evidence="5">
    <location>
        <begin position="9"/>
        <end position="78"/>
    </location>
</feature>
<dbReference type="InterPro" id="IPR013324">
    <property type="entry name" value="RNA_pol_sigma_r3/r4-like"/>
</dbReference>
<dbReference type="SUPFAM" id="SSF88659">
    <property type="entry name" value="Sigma3 and sigma4 domains of RNA polymerase sigma factors"/>
    <property type="match status" value="1"/>
</dbReference>
<gene>
    <name evidence="7" type="ORF">ACFQY0_06675</name>
</gene>
<dbReference type="RefSeq" id="WP_379710617.1">
    <property type="nucleotide sequence ID" value="NZ_JBHTBS010000003.1"/>
</dbReference>
<dbReference type="InterPro" id="IPR039425">
    <property type="entry name" value="RNA_pol_sigma-70-like"/>
</dbReference>
<dbReference type="PANTHER" id="PTHR43133">
    <property type="entry name" value="RNA POLYMERASE ECF-TYPE SIGMA FACTO"/>
    <property type="match status" value="1"/>
</dbReference>
<name>A0ABW2L3C5_9BACT</name>
<dbReference type="InterPro" id="IPR007627">
    <property type="entry name" value="RNA_pol_sigma70_r2"/>
</dbReference>
<evidence type="ECO:0000259" key="5">
    <source>
        <dbReference type="Pfam" id="PF04542"/>
    </source>
</evidence>
<evidence type="ECO:0000313" key="8">
    <source>
        <dbReference type="Proteomes" id="UP001596472"/>
    </source>
</evidence>
<dbReference type="SUPFAM" id="SSF88946">
    <property type="entry name" value="Sigma2 domain of RNA polymerase sigma factors"/>
    <property type="match status" value="1"/>
</dbReference>
<keyword evidence="8" id="KW-1185">Reference proteome</keyword>
<dbReference type="Gene3D" id="1.10.1740.10">
    <property type="match status" value="1"/>
</dbReference>
<reference evidence="8" key="1">
    <citation type="journal article" date="2019" name="Int. J. Syst. Evol. Microbiol.">
        <title>The Global Catalogue of Microorganisms (GCM) 10K type strain sequencing project: providing services to taxonomists for standard genome sequencing and annotation.</title>
        <authorList>
            <consortium name="The Broad Institute Genomics Platform"/>
            <consortium name="The Broad Institute Genome Sequencing Center for Infectious Disease"/>
            <person name="Wu L."/>
            <person name="Ma J."/>
        </authorList>
    </citation>
    <scope>NUCLEOTIDE SEQUENCE [LARGE SCALE GENOMIC DNA]</scope>
    <source>
        <strain evidence="8">CGMCC 4.1467</strain>
    </source>
</reference>
<dbReference type="PANTHER" id="PTHR43133:SF51">
    <property type="entry name" value="RNA POLYMERASE SIGMA FACTOR"/>
    <property type="match status" value="1"/>
</dbReference>
<keyword evidence="3" id="KW-0731">Sigma factor</keyword>
<dbReference type="InterPro" id="IPR013325">
    <property type="entry name" value="RNA_pol_sigma_r2"/>
</dbReference>
<evidence type="ECO:0000256" key="1">
    <source>
        <dbReference type="ARBA" id="ARBA00010641"/>
    </source>
</evidence>
<evidence type="ECO:0000256" key="3">
    <source>
        <dbReference type="ARBA" id="ARBA00023082"/>
    </source>
</evidence>
<accession>A0ABW2L3C5</accession>
<dbReference type="Proteomes" id="UP001596472">
    <property type="component" value="Unassembled WGS sequence"/>
</dbReference>
<evidence type="ECO:0000256" key="4">
    <source>
        <dbReference type="ARBA" id="ARBA00023163"/>
    </source>
</evidence>
<feature type="domain" description="RNA polymerase sigma factor 70 region 4 type 2" evidence="6">
    <location>
        <begin position="110"/>
        <end position="159"/>
    </location>
</feature>
<dbReference type="Pfam" id="PF04542">
    <property type="entry name" value="Sigma70_r2"/>
    <property type="match status" value="1"/>
</dbReference>
<dbReference type="EMBL" id="JBHTBS010000003">
    <property type="protein sequence ID" value="MFC7336854.1"/>
    <property type="molecule type" value="Genomic_DNA"/>
</dbReference>
<keyword evidence="2" id="KW-0805">Transcription regulation</keyword>
<dbReference type="Pfam" id="PF08281">
    <property type="entry name" value="Sigma70_r4_2"/>
    <property type="match status" value="1"/>
</dbReference>
<comment type="caution">
    <text evidence="7">The sequence shown here is derived from an EMBL/GenBank/DDBJ whole genome shotgun (WGS) entry which is preliminary data.</text>
</comment>
<evidence type="ECO:0000313" key="7">
    <source>
        <dbReference type="EMBL" id="MFC7336854.1"/>
    </source>
</evidence>
<dbReference type="Gene3D" id="1.10.10.10">
    <property type="entry name" value="Winged helix-like DNA-binding domain superfamily/Winged helix DNA-binding domain"/>
    <property type="match status" value="1"/>
</dbReference>
<dbReference type="InterPro" id="IPR014284">
    <property type="entry name" value="RNA_pol_sigma-70_dom"/>
</dbReference>
<dbReference type="NCBIfam" id="TIGR02937">
    <property type="entry name" value="sigma70-ECF"/>
    <property type="match status" value="1"/>
</dbReference>
<comment type="similarity">
    <text evidence="1">Belongs to the sigma-70 factor family. ECF subfamily.</text>
</comment>